<dbReference type="InterPro" id="IPR013986">
    <property type="entry name" value="DExx_box_DNA_helicase_dom_sf"/>
</dbReference>
<dbReference type="STRING" id="694430.Natoc_0904"/>
<dbReference type="Proteomes" id="UP000010878">
    <property type="component" value="Chromosome"/>
</dbReference>
<dbReference type="InterPro" id="IPR027417">
    <property type="entry name" value="P-loop_NTPase"/>
</dbReference>
<dbReference type="eggNOG" id="arCOG00802">
    <property type="taxonomic scope" value="Archaea"/>
</dbReference>
<proteinExistence type="predicted"/>
<evidence type="ECO:0000256" key="1">
    <source>
        <dbReference type="ARBA" id="ARBA00022741"/>
    </source>
</evidence>
<keyword evidence="1" id="KW-0547">Nucleotide-binding</keyword>
<organism evidence="5 6">
    <name type="scientific">Natronococcus occultus SP4</name>
    <dbReference type="NCBI Taxonomy" id="694430"/>
    <lineage>
        <taxon>Archaea</taxon>
        <taxon>Methanobacteriati</taxon>
        <taxon>Methanobacteriota</taxon>
        <taxon>Stenosarchaea group</taxon>
        <taxon>Halobacteria</taxon>
        <taxon>Halobacteriales</taxon>
        <taxon>Natrialbaceae</taxon>
        <taxon>Natronococcus</taxon>
    </lineage>
</organism>
<dbReference type="GO" id="GO:0004386">
    <property type="term" value="F:helicase activity"/>
    <property type="evidence" value="ECO:0007669"/>
    <property type="project" value="UniProtKB-KW"/>
</dbReference>
<evidence type="ECO:0000256" key="4">
    <source>
        <dbReference type="ARBA" id="ARBA00022840"/>
    </source>
</evidence>
<accession>L0JY24</accession>
<dbReference type="EMBL" id="CP003929">
    <property type="protein sequence ID" value="AGB36753.1"/>
    <property type="molecule type" value="Genomic_DNA"/>
</dbReference>
<dbReference type="OrthoDB" id="264949at2157"/>
<evidence type="ECO:0000313" key="6">
    <source>
        <dbReference type="Proteomes" id="UP000010878"/>
    </source>
</evidence>
<sequence>MTAQTDSPGGTLHILPFDGGSLAARVADIYADAFDAGREPEDILVLKRLPTGVPEFTADLREQADLQTRPNVKSLPRHATTVLEEARPDATRLSYEERIEFLARILDGYNWSSYFEGASDHDSFGRDVGQLLLEATWQGGFDVPEDGGEYDDYLRELEAVNEFFHEKLRERGLIEQAETISEAIDALERPSVREHIEREFDVVVVVEFEECSPIDRRYLHALAHNAELICVAEEHASIERLRTESGSVRQLAAGLSVVDHTTDGAETAVSIPTPESESAGRAFGRFLATGTCDDLEGTARQIRTTTLDGQVEEVANEIEHLRRSRGWEYDEFAVLLRTIGDPMPRVRRILRHSGVPTASAGVSGLAQDLAVRELHALAQYHIDGRERAYELLESRVPAFDTELVEDCVVRNSISKSLKRWIVTTDLKRRIAADSSDIDAREQFQNVSRLLSIAEFVDAQDILDNDWTQFATMLERAITYDAPYAHTAEVNVPEGGVTVGDVGIVKNDSRKAVFLLNVVDAEYPGTETLSPLFPTAWIKQMEGYPAVTNPTAEDVAATYATASEPDGNEFERYYDELARRQLAIGARAAEDVLYFCTYRRADGSMGRLQHRSRYLHEIESHPSLTLEEVEGAGVDRDLHTLGSASSEILAQPWTELERIQAEASTGGEVALESAEETLAAIQAVLEEGNDVDPRFERAVETQFDLARGAIRPEVDRTRGPEEVVDDD</sequence>
<evidence type="ECO:0000256" key="3">
    <source>
        <dbReference type="ARBA" id="ARBA00022806"/>
    </source>
</evidence>
<dbReference type="HOGENOM" id="CLU_381142_0_0_2"/>
<name>L0JY24_9EURY</name>
<dbReference type="KEGG" id="nou:Natoc_0904"/>
<dbReference type="GO" id="GO:0016787">
    <property type="term" value="F:hydrolase activity"/>
    <property type="evidence" value="ECO:0007669"/>
    <property type="project" value="UniProtKB-KW"/>
</dbReference>
<keyword evidence="6" id="KW-1185">Reference proteome</keyword>
<protein>
    <submittedName>
        <fullName evidence="5">Uncharacterized protein</fullName>
    </submittedName>
</protein>
<dbReference type="GeneID" id="14402018"/>
<dbReference type="RefSeq" id="WP_015320207.1">
    <property type="nucleotide sequence ID" value="NC_019974.1"/>
</dbReference>
<dbReference type="AlphaFoldDB" id="L0JY24"/>
<dbReference type="Gene3D" id="1.10.10.160">
    <property type="match status" value="1"/>
</dbReference>
<gene>
    <name evidence="5" type="ORF">Natoc_0904</name>
</gene>
<keyword evidence="2" id="KW-0378">Hydrolase</keyword>
<evidence type="ECO:0000313" key="5">
    <source>
        <dbReference type="EMBL" id="AGB36753.1"/>
    </source>
</evidence>
<dbReference type="SUPFAM" id="SSF52540">
    <property type="entry name" value="P-loop containing nucleoside triphosphate hydrolases"/>
    <property type="match status" value="1"/>
</dbReference>
<dbReference type="Gene3D" id="3.40.50.300">
    <property type="entry name" value="P-loop containing nucleotide triphosphate hydrolases"/>
    <property type="match status" value="1"/>
</dbReference>
<evidence type="ECO:0000256" key="2">
    <source>
        <dbReference type="ARBA" id="ARBA00022801"/>
    </source>
</evidence>
<reference evidence="5 6" key="1">
    <citation type="submission" date="2012-11" db="EMBL/GenBank/DDBJ databases">
        <title>FINISHED of Natronococcus occultus SP4, DSM 3396.</title>
        <authorList>
            <consortium name="DOE Joint Genome Institute"/>
            <person name="Eisen J."/>
            <person name="Huntemann M."/>
            <person name="Wei C.-L."/>
            <person name="Han J."/>
            <person name="Detter J.C."/>
            <person name="Han C."/>
            <person name="Tapia R."/>
            <person name="Chen A."/>
            <person name="Kyrpides N."/>
            <person name="Mavromatis K."/>
            <person name="Markowitz V."/>
            <person name="Szeto E."/>
            <person name="Ivanova N."/>
            <person name="Mikhailova N."/>
            <person name="Ovchinnikova G."/>
            <person name="Pagani I."/>
            <person name="Pati A."/>
            <person name="Goodwin L."/>
            <person name="Nordberg H.P."/>
            <person name="Cantor M.N."/>
            <person name="Hua S.X."/>
            <person name="Woyke T."/>
            <person name="Eisen J."/>
            <person name="Klenk H.-P."/>
            <person name="Klenk H.-P."/>
        </authorList>
    </citation>
    <scope>NUCLEOTIDE SEQUENCE [LARGE SCALE GENOMIC DNA]</scope>
    <source>
        <strain evidence="5 6">SP4</strain>
    </source>
</reference>
<dbReference type="GO" id="GO:0005524">
    <property type="term" value="F:ATP binding"/>
    <property type="evidence" value="ECO:0007669"/>
    <property type="project" value="UniProtKB-KW"/>
</dbReference>
<keyword evidence="3" id="KW-0347">Helicase</keyword>
<keyword evidence="4" id="KW-0067">ATP-binding</keyword>